<protein>
    <recommendedName>
        <fullName evidence="3">YtkA-like domain-containing protein</fullName>
    </recommendedName>
</protein>
<comment type="caution">
    <text evidence="1">The sequence shown here is derived from an EMBL/GenBank/DDBJ whole genome shotgun (WGS) entry which is preliminary data.</text>
</comment>
<dbReference type="Proteomes" id="UP000535589">
    <property type="component" value="Unassembled WGS sequence"/>
</dbReference>
<sequence length="141" mass="15160">MTRTLTSGLKLFSLLLAVVGGVALQSELSRAPQVSLNDYCALSAIPCTQNGVSLRLDSDAITAMTPIQLTVTWPNSAAQTLAVTLKGYEMEMGEPRYKLTKVADGQYQGELLLPICQTGAMTWLGTINDGEKTIYASLNMQ</sequence>
<evidence type="ECO:0008006" key="3">
    <source>
        <dbReference type="Google" id="ProtNLM"/>
    </source>
</evidence>
<organism evidence="1 2">
    <name type="scientific">Vibrio agarilyticus</name>
    <dbReference type="NCBI Taxonomy" id="2726741"/>
    <lineage>
        <taxon>Bacteria</taxon>
        <taxon>Pseudomonadati</taxon>
        <taxon>Pseudomonadota</taxon>
        <taxon>Gammaproteobacteria</taxon>
        <taxon>Vibrionales</taxon>
        <taxon>Vibrionaceae</taxon>
        <taxon>Vibrio</taxon>
    </lineage>
</organism>
<reference evidence="1 2" key="1">
    <citation type="submission" date="2020-04" db="EMBL/GenBank/DDBJ databases">
        <title>Vibrio sp. SM6, a novel species isolated from seawater.</title>
        <authorList>
            <person name="Wang X."/>
        </authorList>
    </citation>
    <scope>NUCLEOTIDE SEQUENCE [LARGE SCALE GENOMIC DNA]</scope>
    <source>
        <strain evidence="1 2">SM6</strain>
    </source>
</reference>
<keyword evidence="2" id="KW-1185">Reference proteome</keyword>
<evidence type="ECO:0000313" key="1">
    <source>
        <dbReference type="EMBL" id="NLS11840.1"/>
    </source>
</evidence>
<gene>
    <name evidence="1" type="ORF">HGP28_02910</name>
</gene>
<name>A0A7X8TN73_9VIBR</name>
<accession>A0A7X8TN73</accession>
<dbReference type="AlphaFoldDB" id="A0A7X8TN73"/>
<dbReference type="RefSeq" id="WP_168834939.1">
    <property type="nucleotide sequence ID" value="NZ_JABAIK010000002.1"/>
</dbReference>
<dbReference type="EMBL" id="JABAIK010000002">
    <property type="protein sequence ID" value="NLS11840.1"/>
    <property type="molecule type" value="Genomic_DNA"/>
</dbReference>
<proteinExistence type="predicted"/>
<evidence type="ECO:0000313" key="2">
    <source>
        <dbReference type="Proteomes" id="UP000535589"/>
    </source>
</evidence>